<name>A0ABW1IZI2_9PSEU</name>
<evidence type="ECO:0000313" key="2">
    <source>
        <dbReference type="Proteomes" id="UP001596302"/>
    </source>
</evidence>
<gene>
    <name evidence="1" type="ORF">ACFQE5_06250</name>
</gene>
<accession>A0ABW1IZI2</accession>
<comment type="caution">
    <text evidence="1">The sequence shown here is derived from an EMBL/GenBank/DDBJ whole genome shotgun (WGS) entry which is preliminary data.</text>
</comment>
<sequence length="74" mass="7747">MIDREIPGRTQFTNNCSALAGRADLWDGGVRHLVGLPKGYHTTSRGQSLTALAGGCVEGCTRDAARSGCTRPTG</sequence>
<dbReference type="EMBL" id="JBHSQW010000012">
    <property type="protein sequence ID" value="MFC5993812.1"/>
    <property type="molecule type" value="Genomic_DNA"/>
</dbReference>
<protein>
    <submittedName>
        <fullName evidence="1">Uncharacterized protein</fullName>
    </submittedName>
</protein>
<dbReference type="Proteomes" id="UP001596302">
    <property type="component" value="Unassembled WGS sequence"/>
</dbReference>
<evidence type="ECO:0000313" key="1">
    <source>
        <dbReference type="EMBL" id="MFC5993812.1"/>
    </source>
</evidence>
<proteinExistence type="predicted"/>
<keyword evidence="2" id="KW-1185">Reference proteome</keyword>
<organism evidence="1 2">
    <name type="scientific">Pseudonocardia hispaniensis</name>
    <dbReference type="NCBI Taxonomy" id="904933"/>
    <lineage>
        <taxon>Bacteria</taxon>
        <taxon>Bacillati</taxon>
        <taxon>Actinomycetota</taxon>
        <taxon>Actinomycetes</taxon>
        <taxon>Pseudonocardiales</taxon>
        <taxon>Pseudonocardiaceae</taxon>
        <taxon>Pseudonocardia</taxon>
    </lineage>
</organism>
<reference evidence="2" key="1">
    <citation type="journal article" date="2019" name="Int. J. Syst. Evol. Microbiol.">
        <title>The Global Catalogue of Microorganisms (GCM) 10K type strain sequencing project: providing services to taxonomists for standard genome sequencing and annotation.</title>
        <authorList>
            <consortium name="The Broad Institute Genomics Platform"/>
            <consortium name="The Broad Institute Genome Sequencing Center for Infectious Disease"/>
            <person name="Wu L."/>
            <person name="Ma J."/>
        </authorList>
    </citation>
    <scope>NUCLEOTIDE SEQUENCE [LARGE SCALE GENOMIC DNA]</scope>
    <source>
        <strain evidence="2">CCM 8391</strain>
    </source>
</reference>
<dbReference type="RefSeq" id="WP_379583795.1">
    <property type="nucleotide sequence ID" value="NZ_JBHSQW010000012.1"/>
</dbReference>